<evidence type="ECO:0000313" key="2">
    <source>
        <dbReference type="EMBL" id="EPT00849.1"/>
    </source>
</evidence>
<name>S8ECA2_FOMSC</name>
<dbReference type="AlphaFoldDB" id="S8ECA2"/>
<keyword evidence="3" id="KW-1185">Reference proteome</keyword>
<dbReference type="EMBL" id="KE504146">
    <property type="protein sequence ID" value="EPT00849.1"/>
    <property type="molecule type" value="Genomic_DNA"/>
</dbReference>
<accession>S8ECA2</accession>
<evidence type="ECO:0000256" key="1">
    <source>
        <dbReference type="SAM" id="MobiDB-lite"/>
    </source>
</evidence>
<dbReference type="Proteomes" id="UP000015241">
    <property type="component" value="Unassembled WGS sequence"/>
</dbReference>
<evidence type="ECO:0000313" key="3">
    <source>
        <dbReference type="Proteomes" id="UP000015241"/>
    </source>
</evidence>
<gene>
    <name evidence="2" type="ORF">FOMPIDRAFT_1023592</name>
</gene>
<protein>
    <submittedName>
        <fullName evidence="2">Uncharacterized protein</fullName>
    </submittedName>
</protein>
<reference evidence="2 3" key="1">
    <citation type="journal article" date="2012" name="Science">
        <title>The Paleozoic origin of enzymatic lignin decomposition reconstructed from 31 fungal genomes.</title>
        <authorList>
            <person name="Floudas D."/>
            <person name="Binder M."/>
            <person name="Riley R."/>
            <person name="Barry K."/>
            <person name="Blanchette R.A."/>
            <person name="Henrissat B."/>
            <person name="Martinez A.T."/>
            <person name="Otillar R."/>
            <person name="Spatafora J.W."/>
            <person name="Yadav J.S."/>
            <person name="Aerts A."/>
            <person name="Benoit I."/>
            <person name="Boyd A."/>
            <person name="Carlson A."/>
            <person name="Copeland A."/>
            <person name="Coutinho P.M."/>
            <person name="de Vries R.P."/>
            <person name="Ferreira P."/>
            <person name="Findley K."/>
            <person name="Foster B."/>
            <person name="Gaskell J."/>
            <person name="Glotzer D."/>
            <person name="Gorecki P."/>
            <person name="Heitman J."/>
            <person name="Hesse C."/>
            <person name="Hori C."/>
            <person name="Igarashi K."/>
            <person name="Jurgens J.A."/>
            <person name="Kallen N."/>
            <person name="Kersten P."/>
            <person name="Kohler A."/>
            <person name="Kuees U."/>
            <person name="Kumar T.K.A."/>
            <person name="Kuo A."/>
            <person name="LaButti K."/>
            <person name="Larrondo L.F."/>
            <person name="Lindquist E."/>
            <person name="Ling A."/>
            <person name="Lombard V."/>
            <person name="Lucas S."/>
            <person name="Lundell T."/>
            <person name="Martin R."/>
            <person name="McLaughlin D.J."/>
            <person name="Morgenstern I."/>
            <person name="Morin E."/>
            <person name="Murat C."/>
            <person name="Nagy L.G."/>
            <person name="Nolan M."/>
            <person name="Ohm R.A."/>
            <person name="Patyshakuliyeva A."/>
            <person name="Rokas A."/>
            <person name="Ruiz-Duenas F.J."/>
            <person name="Sabat G."/>
            <person name="Salamov A."/>
            <person name="Samejima M."/>
            <person name="Schmutz J."/>
            <person name="Slot J.C."/>
            <person name="St John F."/>
            <person name="Stenlid J."/>
            <person name="Sun H."/>
            <person name="Sun S."/>
            <person name="Syed K."/>
            <person name="Tsang A."/>
            <person name="Wiebenga A."/>
            <person name="Young D."/>
            <person name="Pisabarro A."/>
            <person name="Eastwood D.C."/>
            <person name="Martin F."/>
            <person name="Cullen D."/>
            <person name="Grigoriev I.V."/>
            <person name="Hibbett D.S."/>
        </authorList>
    </citation>
    <scope>NUCLEOTIDE SEQUENCE</scope>
    <source>
        <strain evidence="3">FP-58527</strain>
    </source>
</reference>
<dbReference type="InParanoid" id="S8ECA2"/>
<proteinExistence type="predicted"/>
<organism evidence="2 3">
    <name type="scientific">Fomitopsis schrenkii</name>
    <name type="common">Brown rot fungus</name>
    <dbReference type="NCBI Taxonomy" id="2126942"/>
    <lineage>
        <taxon>Eukaryota</taxon>
        <taxon>Fungi</taxon>
        <taxon>Dikarya</taxon>
        <taxon>Basidiomycota</taxon>
        <taxon>Agaricomycotina</taxon>
        <taxon>Agaricomycetes</taxon>
        <taxon>Polyporales</taxon>
        <taxon>Fomitopsis</taxon>
    </lineage>
</organism>
<dbReference type="HOGENOM" id="CLU_3087238_0_0_1"/>
<feature type="region of interest" description="Disordered" evidence="1">
    <location>
        <begin position="23"/>
        <end position="52"/>
    </location>
</feature>
<sequence length="52" mass="5977">MHPHARNTPALSRPVFHSQLQRTIHASNRPMRATLPTSRKPANPECPDHCRR</sequence>